<feature type="region of interest" description="Disordered" evidence="1">
    <location>
        <begin position="101"/>
        <end position="128"/>
    </location>
</feature>
<name>A0AAV1YMS2_LUPLU</name>
<evidence type="ECO:0000313" key="2">
    <source>
        <dbReference type="EMBL" id="CAL0335088.1"/>
    </source>
</evidence>
<organism evidence="2 3">
    <name type="scientific">Lupinus luteus</name>
    <name type="common">European yellow lupine</name>
    <dbReference type="NCBI Taxonomy" id="3873"/>
    <lineage>
        <taxon>Eukaryota</taxon>
        <taxon>Viridiplantae</taxon>
        <taxon>Streptophyta</taxon>
        <taxon>Embryophyta</taxon>
        <taxon>Tracheophyta</taxon>
        <taxon>Spermatophyta</taxon>
        <taxon>Magnoliopsida</taxon>
        <taxon>eudicotyledons</taxon>
        <taxon>Gunneridae</taxon>
        <taxon>Pentapetalae</taxon>
        <taxon>rosids</taxon>
        <taxon>fabids</taxon>
        <taxon>Fabales</taxon>
        <taxon>Fabaceae</taxon>
        <taxon>Papilionoideae</taxon>
        <taxon>50 kb inversion clade</taxon>
        <taxon>genistoids sensu lato</taxon>
        <taxon>core genistoids</taxon>
        <taxon>Genisteae</taxon>
        <taxon>Lupinus</taxon>
    </lineage>
</organism>
<proteinExistence type="predicted"/>
<dbReference type="Proteomes" id="UP001497480">
    <property type="component" value="Unassembled WGS sequence"/>
</dbReference>
<dbReference type="PANTHER" id="PTHR35708">
    <property type="entry name" value="GB|AAD25831.1"/>
    <property type="match status" value="1"/>
</dbReference>
<comment type="caution">
    <text evidence="2">The sequence shown here is derived from an EMBL/GenBank/DDBJ whole genome shotgun (WGS) entry which is preliminary data.</text>
</comment>
<protein>
    <recommendedName>
        <fullName evidence="4">Transmembrane protein</fullName>
    </recommendedName>
</protein>
<accession>A0AAV1YMS2</accession>
<evidence type="ECO:0000256" key="1">
    <source>
        <dbReference type="SAM" id="MobiDB-lite"/>
    </source>
</evidence>
<gene>
    <name evidence="2" type="ORF">LLUT_LOCUS36148</name>
</gene>
<sequence>MKILHLPVLQSGFYDPKKVFFSISKPFPSLLTLCITLLSTMFLVTLTKKKGSQEQNLVHVKLQKKELQNSIEDAKSCYPFPSDTESSSFLIMDKKLELNVQDHEQQADSQSDYSLPSDSESSTGSIMCGSFEIDHNGNQNVSISDNLASKNDDYDDEEEDSLIEIELPRSLFYDLPEEPKQTSESKLPDFLPGSIFKEQGLMELLDEINEMNEDENLIEIDISLGSTNGQDYRLKKEFATLLGDQYVLSE</sequence>
<evidence type="ECO:0000313" key="3">
    <source>
        <dbReference type="Proteomes" id="UP001497480"/>
    </source>
</evidence>
<dbReference type="PANTHER" id="PTHR35708:SF5">
    <property type="entry name" value="PROTEIN, PUTATIVE-RELATED"/>
    <property type="match status" value="1"/>
</dbReference>
<keyword evidence="3" id="KW-1185">Reference proteome</keyword>
<dbReference type="EMBL" id="CAXHTB010000026">
    <property type="protein sequence ID" value="CAL0335088.1"/>
    <property type="molecule type" value="Genomic_DNA"/>
</dbReference>
<feature type="compositionally biased region" description="Low complexity" evidence="1">
    <location>
        <begin position="108"/>
        <end position="122"/>
    </location>
</feature>
<reference evidence="2 3" key="1">
    <citation type="submission" date="2024-03" db="EMBL/GenBank/DDBJ databases">
        <authorList>
            <person name="Martinez-Hernandez J."/>
        </authorList>
    </citation>
    <scope>NUCLEOTIDE SEQUENCE [LARGE SCALE GENOMIC DNA]</scope>
</reference>
<dbReference type="AlphaFoldDB" id="A0AAV1YMS2"/>
<evidence type="ECO:0008006" key="4">
    <source>
        <dbReference type="Google" id="ProtNLM"/>
    </source>
</evidence>